<organism evidence="1 2">
    <name type="scientific">Tegillarca granosa</name>
    <name type="common">Malaysian cockle</name>
    <name type="synonym">Anadara granosa</name>
    <dbReference type="NCBI Taxonomy" id="220873"/>
    <lineage>
        <taxon>Eukaryota</taxon>
        <taxon>Metazoa</taxon>
        <taxon>Spiralia</taxon>
        <taxon>Lophotrochozoa</taxon>
        <taxon>Mollusca</taxon>
        <taxon>Bivalvia</taxon>
        <taxon>Autobranchia</taxon>
        <taxon>Pteriomorphia</taxon>
        <taxon>Arcoida</taxon>
        <taxon>Arcoidea</taxon>
        <taxon>Arcidae</taxon>
        <taxon>Tegillarca</taxon>
    </lineage>
</organism>
<evidence type="ECO:0000313" key="2">
    <source>
        <dbReference type="Proteomes" id="UP001217089"/>
    </source>
</evidence>
<dbReference type="SUPFAM" id="SSF54211">
    <property type="entry name" value="Ribosomal protein S5 domain 2-like"/>
    <property type="match status" value="1"/>
</dbReference>
<protein>
    <submittedName>
        <fullName evidence="1">Uncharacterized protein</fullName>
    </submittedName>
</protein>
<reference evidence="1 2" key="1">
    <citation type="submission" date="2022-12" db="EMBL/GenBank/DDBJ databases">
        <title>Chromosome-level genome of Tegillarca granosa.</title>
        <authorList>
            <person name="Kim J."/>
        </authorList>
    </citation>
    <scope>NUCLEOTIDE SEQUENCE [LARGE SCALE GENOMIC DNA]</scope>
    <source>
        <strain evidence="1">Teg-2019</strain>
        <tissue evidence="1">Adductor muscle</tissue>
    </source>
</reference>
<feature type="non-terminal residue" evidence="1">
    <location>
        <position position="136"/>
    </location>
</feature>
<dbReference type="EMBL" id="JARBDR010000793">
    <property type="protein sequence ID" value="KAJ8306796.1"/>
    <property type="molecule type" value="Genomic_DNA"/>
</dbReference>
<dbReference type="InterPro" id="IPR036956">
    <property type="entry name" value="Impact_N_sf"/>
</dbReference>
<sequence length="136" mass="15013">MNKQQVDSKVIGDKLIYKRSRTVNREKVVLPRAHGVFHTALYFKFSVGDTHAENGNHIISTAVPVFSLEEIHRALSGLQTVPSVVSSTHNIVAYGLIEEKRIIHDGNDDDSQYGGGRCVLDAMKEDGINNARVIVS</sequence>
<dbReference type="InterPro" id="IPR020568">
    <property type="entry name" value="Ribosomal_Su5_D2-typ_SF"/>
</dbReference>
<accession>A0ABQ9ER08</accession>
<keyword evidence="2" id="KW-1185">Reference proteome</keyword>
<proteinExistence type="predicted"/>
<dbReference type="Gene3D" id="3.30.230.30">
    <property type="entry name" value="Impact, N-terminal domain"/>
    <property type="match status" value="1"/>
</dbReference>
<name>A0ABQ9ER08_TEGGR</name>
<dbReference type="Proteomes" id="UP001217089">
    <property type="component" value="Unassembled WGS sequence"/>
</dbReference>
<comment type="caution">
    <text evidence="1">The sequence shown here is derived from an EMBL/GenBank/DDBJ whole genome shotgun (WGS) entry which is preliminary data.</text>
</comment>
<evidence type="ECO:0000313" key="1">
    <source>
        <dbReference type="EMBL" id="KAJ8306796.1"/>
    </source>
</evidence>
<gene>
    <name evidence="1" type="ORF">KUTeg_014880</name>
</gene>